<dbReference type="PATRIC" id="fig|1401685.3.peg.533"/>
<dbReference type="UniPathway" id="UPA00138"/>
<dbReference type="InterPro" id="IPR020861">
    <property type="entry name" value="Triosephosphate_isomerase_AS"/>
</dbReference>
<dbReference type="PROSITE" id="PS00171">
    <property type="entry name" value="TIM_1"/>
    <property type="match status" value="1"/>
</dbReference>
<dbReference type="GO" id="GO:0006096">
    <property type="term" value="P:glycolytic process"/>
    <property type="evidence" value="ECO:0007669"/>
    <property type="project" value="UniProtKB-UniRule"/>
</dbReference>
<sequence length="230" mass="25059">MVSKHVNILNAKFKSEITSVNVVLCVSFPYISVTNVENRNYFLGAQDVSKYGYGSYTGEVSAEMLSDMGCKYVIIGHSERRLLFGETYHDISMKATLAVSHGITPIVCIGDIDESKKESQLREMCNHLPSDLVKNNELVIAYEPVYAIGTGNVLNSAEIEHACNIIRSTLANSKQRVLYGGSVSSKNIDSILETQGLNGVLVGGASIEVDEFYGICSAVNSLCHNLHQEG</sequence>
<dbReference type="PANTHER" id="PTHR21139">
    <property type="entry name" value="TRIOSEPHOSPHATE ISOMERASE"/>
    <property type="match status" value="1"/>
</dbReference>
<keyword evidence="5" id="KW-0963">Cytoplasm</keyword>
<dbReference type="UniPathway" id="UPA01066"/>
<comment type="subcellular location">
    <subcellularLocation>
        <location evidence="5">Cytoplasm</location>
    </subcellularLocation>
</comment>
<evidence type="ECO:0000256" key="3">
    <source>
        <dbReference type="ARBA" id="ARBA00007422"/>
    </source>
</evidence>
<dbReference type="UniPathway" id="UPA00109">
    <property type="reaction ID" value="UER00189"/>
</dbReference>
<dbReference type="GO" id="GO:0004807">
    <property type="term" value="F:triose-phosphate isomerase activity"/>
    <property type="evidence" value="ECO:0007669"/>
    <property type="project" value="UniProtKB-UniRule"/>
</dbReference>
<proteinExistence type="inferred from homology"/>
<comment type="catalytic activity">
    <reaction evidence="1">
        <text>L-erythrulose 1-phosphate = D-erythrulose 4-phosphate</text>
        <dbReference type="Rhea" id="RHEA:49588"/>
        <dbReference type="ChEBI" id="CHEBI:58002"/>
        <dbReference type="ChEBI" id="CHEBI:90796"/>
        <dbReference type="EC" id="5.3.1.33"/>
    </reaction>
</comment>
<dbReference type="Gene3D" id="3.20.20.70">
    <property type="entry name" value="Aldolase class I"/>
    <property type="match status" value="1"/>
</dbReference>
<organism evidence="6 7">
    <name type="scientific">Candidatus Xenolissoclinum pacificiensis L6</name>
    <dbReference type="NCBI Taxonomy" id="1401685"/>
    <lineage>
        <taxon>Bacteria</taxon>
        <taxon>Pseudomonadati</taxon>
        <taxon>Pseudomonadota</taxon>
        <taxon>Alphaproteobacteria</taxon>
        <taxon>Rickettsiales</taxon>
        <taxon>Anaplasmataceae</taxon>
        <taxon>Candidatus Xenolissoclinum</taxon>
    </lineage>
</organism>
<evidence type="ECO:0000256" key="4">
    <source>
        <dbReference type="ARBA" id="ARBA00023235"/>
    </source>
</evidence>
<dbReference type="Proteomes" id="UP000018951">
    <property type="component" value="Unassembled WGS sequence"/>
</dbReference>
<keyword evidence="5" id="KW-0312">Gluconeogenesis</keyword>
<dbReference type="GO" id="GO:0019563">
    <property type="term" value="P:glycerol catabolic process"/>
    <property type="evidence" value="ECO:0007669"/>
    <property type="project" value="TreeGrafter"/>
</dbReference>
<dbReference type="PROSITE" id="PS51440">
    <property type="entry name" value="TIM_2"/>
    <property type="match status" value="1"/>
</dbReference>
<dbReference type="STRING" id="1401685.P857_246"/>
<keyword evidence="5" id="KW-0324">Glycolysis</keyword>
<evidence type="ECO:0000313" key="6">
    <source>
        <dbReference type="EMBL" id="ETO91335.1"/>
    </source>
</evidence>
<dbReference type="Pfam" id="PF00121">
    <property type="entry name" value="TIM"/>
    <property type="match status" value="1"/>
</dbReference>
<comment type="similarity">
    <text evidence="3 5">Belongs to the triosephosphate isomerase family.</text>
</comment>
<dbReference type="InterPro" id="IPR000652">
    <property type="entry name" value="Triosephosphate_isomerase"/>
</dbReference>
<comment type="subunit">
    <text evidence="5">Homodimer.</text>
</comment>
<dbReference type="InterPro" id="IPR013785">
    <property type="entry name" value="Aldolase_TIM"/>
</dbReference>
<dbReference type="EMBL" id="AXCJ01000005">
    <property type="protein sequence ID" value="ETO91335.1"/>
    <property type="molecule type" value="Genomic_DNA"/>
</dbReference>
<dbReference type="AlphaFoldDB" id="W2UZQ6"/>
<gene>
    <name evidence="6" type="primary">tpiA</name>
    <name evidence="6" type="ORF">P857_246</name>
</gene>
<dbReference type="GO" id="GO:0046166">
    <property type="term" value="P:glyceraldehyde-3-phosphate biosynthetic process"/>
    <property type="evidence" value="ECO:0007669"/>
    <property type="project" value="TreeGrafter"/>
</dbReference>
<dbReference type="GO" id="GO:0006094">
    <property type="term" value="P:gluconeogenesis"/>
    <property type="evidence" value="ECO:0007669"/>
    <property type="project" value="UniProtKB-UniPathway"/>
</dbReference>
<comment type="pathway">
    <text evidence="2">Carbohydrate metabolism; erythritol degradation.</text>
</comment>
<dbReference type="SUPFAM" id="SSF51351">
    <property type="entry name" value="Triosephosphate isomerase (TIM)"/>
    <property type="match status" value="1"/>
</dbReference>
<comment type="caution">
    <text evidence="6">The sequence shown here is derived from an EMBL/GenBank/DDBJ whole genome shotgun (WGS) entry which is preliminary data.</text>
</comment>
<name>W2UZQ6_9RICK</name>
<keyword evidence="7" id="KW-1185">Reference proteome</keyword>
<evidence type="ECO:0000256" key="2">
    <source>
        <dbReference type="ARBA" id="ARBA00004939"/>
    </source>
</evidence>
<evidence type="ECO:0000256" key="1">
    <source>
        <dbReference type="ARBA" id="ARBA00000148"/>
    </source>
</evidence>
<dbReference type="EC" id="5.3.1.1" evidence="5"/>
<dbReference type="CDD" id="cd00311">
    <property type="entry name" value="TIM"/>
    <property type="match status" value="1"/>
</dbReference>
<dbReference type="NCBIfam" id="TIGR00419">
    <property type="entry name" value="tim"/>
    <property type="match status" value="1"/>
</dbReference>
<keyword evidence="4 5" id="KW-0413">Isomerase</keyword>
<accession>W2UZQ6</accession>
<dbReference type="GO" id="GO:0005829">
    <property type="term" value="C:cytosol"/>
    <property type="evidence" value="ECO:0007669"/>
    <property type="project" value="TreeGrafter"/>
</dbReference>
<dbReference type="PANTHER" id="PTHR21139:SF42">
    <property type="entry name" value="TRIOSEPHOSPHATE ISOMERASE"/>
    <property type="match status" value="1"/>
</dbReference>
<protein>
    <recommendedName>
        <fullName evidence="5">Triosephosphate isomerase</fullName>
        <ecNumber evidence="5">5.3.1.1</ecNumber>
    </recommendedName>
</protein>
<comment type="pathway">
    <text evidence="5">Carbohydrate biosynthesis; gluconeogenesis.</text>
</comment>
<dbReference type="InterPro" id="IPR035990">
    <property type="entry name" value="TIM_sf"/>
</dbReference>
<evidence type="ECO:0000313" key="7">
    <source>
        <dbReference type="Proteomes" id="UP000018951"/>
    </source>
</evidence>
<comment type="pathway">
    <text evidence="5">Carbohydrate degradation; glycolysis; D-glyceraldehyde 3-phosphate from glycerone phosphate: step 1/1.</text>
</comment>
<reference evidence="6 7" key="1">
    <citation type="journal article" date="2013" name="PLoS ONE">
        <title>Bacterial endosymbiosis in a chordate host: long-term co-evolution and conservation of secondary metabolism.</title>
        <authorList>
            <person name="Kwan J.C."/>
            <person name="Schmidt E.W."/>
        </authorList>
    </citation>
    <scope>NUCLEOTIDE SEQUENCE [LARGE SCALE GENOMIC DNA]</scope>
    <source>
        <strain evidence="7">L6</strain>
    </source>
</reference>
<comment type="catalytic activity">
    <reaction evidence="5">
        <text>D-glyceraldehyde 3-phosphate = dihydroxyacetone phosphate</text>
        <dbReference type="Rhea" id="RHEA:18585"/>
        <dbReference type="ChEBI" id="CHEBI:57642"/>
        <dbReference type="ChEBI" id="CHEBI:59776"/>
        <dbReference type="EC" id="5.3.1.1"/>
    </reaction>
</comment>
<evidence type="ECO:0000256" key="5">
    <source>
        <dbReference type="RuleBase" id="RU363013"/>
    </source>
</evidence>